<gene>
    <name evidence="1" type="ORF">CEXT_801891</name>
</gene>
<dbReference type="AlphaFoldDB" id="A0AAV4WEH7"/>
<proteinExistence type="predicted"/>
<keyword evidence="2" id="KW-1185">Reference proteome</keyword>
<feature type="non-terminal residue" evidence="1">
    <location>
        <position position="1"/>
    </location>
</feature>
<accession>A0AAV4WEH7</accession>
<protein>
    <submittedName>
        <fullName evidence="1">Uncharacterized protein</fullName>
    </submittedName>
</protein>
<name>A0AAV4WEH7_CAEEX</name>
<sequence>AGRKDDTNAVRNICQNHFKNFESLIGSQSLLAPPDLNTCDIATTSLLDVTDLPLS</sequence>
<reference evidence="1 2" key="1">
    <citation type="submission" date="2021-06" db="EMBL/GenBank/DDBJ databases">
        <title>Caerostris extrusa draft genome.</title>
        <authorList>
            <person name="Kono N."/>
            <person name="Arakawa K."/>
        </authorList>
    </citation>
    <scope>NUCLEOTIDE SEQUENCE [LARGE SCALE GENOMIC DNA]</scope>
</reference>
<evidence type="ECO:0000313" key="2">
    <source>
        <dbReference type="Proteomes" id="UP001054945"/>
    </source>
</evidence>
<organism evidence="1 2">
    <name type="scientific">Caerostris extrusa</name>
    <name type="common">Bark spider</name>
    <name type="synonym">Caerostris bankana</name>
    <dbReference type="NCBI Taxonomy" id="172846"/>
    <lineage>
        <taxon>Eukaryota</taxon>
        <taxon>Metazoa</taxon>
        <taxon>Ecdysozoa</taxon>
        <taxon>Arthropoda</taxon>
        <taxon>Chelicerata</taxon>
        <taxon>Arachnida</taxon>
        <taxon>Araneae</taxon>
        <taxon>Araneomorphae</taxon>
        <taxon>Entelegynae</taxon>
        <taxon>Araneoidea</taxon>
        <taxon>Araneidae</taxon>
        <taxon>Caerostris</taxon>
    </lineage>
</organism>
<dbReference type="EMBL" id="BPLR01016094">
    <property type="protein sequence ID" value="GIY81192.1"/>
    <property type="molecule type" value="Genomic_DNA"/>
</dbReference>
<dbReference type="Proteomes" id="UP001054945">
    <property type="component" value="Unassembled WGS sequence"/>
</dbReference>
<evidence type="ECO:0000313" key="1">
    <source>
        <dbReference type="EMBL" id="GIY81192.1"/>
    </source>
</evidence>
<comment type="caution">
    <text evidence="1">The sequence shown here is derived from an EMBL/GenBank/DDBJ whole genome shotgun (WGS) entry which is preliminary data.</text>
</comment>